<feature type="non-terminal residue" evidence="3">
    <location>
        <position position="1"/>
    </location>
</feature>
<sequence length="79" mass="8923">DFFHSAKKADVTPIIGIEAYVAPESRKHKRKVQWGQPHQKRDDVSGSGGYTHKTIWASNKTGLHNLFRLSSDAYAEGWL</sequence>
<comment type="caution">
    <text evidence="3">The sequence shown here is derived from an EMBL/GenBank/DDBJ whole genome shotgun (WGS) entry which is preliminary data.</text>
</comment>
<organism evidence="3">
    <name type="scientific">Streptomyces sp. SID7499</name>
    <dbReference type="NCBI Taxonomy" id="2706086"/>
    <lineage>
        <taxon>Bacteria</taxon>
        <taxon>Bacillati</taxon>
        <taxon>Actinomycetota</taxon>
        <taxon>Actinomycetes</taxon>
        <taxon>Kitasatosporales</taxon>
        <taxon>Streptomycetaceae</taxon>
        <taxon>Streptomyces</taxon>
    </lineage>
</organism>
<dbReference type="GO" id="GO:0006260">
    <property type="term" value="P:DNA replication"/>
    <property type="evidence" value="ECO:0007669"/>
    <property type="project" value="InterPro"/>
</dbReference>
<dbReference type="AlphaFoldDB" id="A0A6G3X868"/>
<dbReference type="Gene3D" id="3.20.20.140">
    <property type="entry name" value="Metal-dependent hydrolases"/>
    <property type="match status" value="1"/>
</dbReference>
<protein>
    <submittedName>
        <fullName evidence="3">PHP domain-containing protein</fullName>
    </submittedName>
</protein>
<name>A0A6G3X868_9ACTN</name>
<feature type="non-terminal residue" evidence="3">
    <location>
        <position position="79"/>
    </location>
</feature>
<proteinExistence type="predicted"/>
<dbReference type="EMBL" id="JAAGMN010004984">
    <property type="protein sequence ID" value="NEE13988.1"/>
    <property type="molecule type" value="Genomic_DNA"/>
</dbReference>
<dbReference type="InterPro" id="IPR004013">
    <property type="entry name" value="PHP_dom"/>
</dbReference>
<reference evidence="3" key="1">
    <citation type="submission" date="2020-01" db="EMBL/GenBank/DDBJ databases">
        <title>Insect and environment-associated Actinomycetes.</title>
        <authorList>
            <person name="Currrie C."/>
            <person name="Chevrette M."/>
            <person name="Carlson C."/>
            <person name="Stubbendieck R."/>
            <person name="Wendt-Pienkowski E."/>
        </authorList>
    </citation>
    <scope>NUCLEOTIDE SEQUENCE</scope>
    <source>
        <strain evidence="3">SID7499</strain>
    </source>
</reference>
<evidence type="ECO:0000256" key="1">
    <source>
        <dbReference type="SAM" id="MobiDB-lite"/>
    </source>
</evidence>
<dbReference type="GO" id="GO:0008408">
    <property type="term" value="F:3'-5' exonuclease activity"/>
    <property type="evidence" value="ECO:0007669"/>
    <property type="project" value="InterPro"/>
</dbReference>
<gene>
    <name evidence="3" type="ORF">G3M58_46970</name>
</gene>
<dbReference type="PANTHER" id="PTHR32294">
    <property type="entry name" value="DNA POLYMERASE III SUBUNIT ALPHA"/>
    <property type="match status" value="1"/>
</dbReference>
<dbReference type="Pfam" id="PF02811">
    <property type="entry name" value="PHP"/>
    <property type="match status" value="1"/>
</dbReference>
<feature type="domain" description="PHP" evidence="2">
    <location>
        <begin position="1"/>
        <end position="77"/>
    </location>
</feature>
<evidence type="ECO:0000259" key="2">
    <source>
        <dbReference type="Pfam" id="PF02811"/>
    </source>
</evidence>
<dbReference type="PANTHER" id="PTHR32294:SF0">
    <property type="entry name" value="DNA POLYMERASE III SUBUNIT ALPHA"/>
    <property type="match status" value="1"/>
</dbReference>
<accession>A0A6G3X868</accession>
<dbReference type="InterPro" id="IPR004805">
    <property type="entry name" value="DnaE2/DnaE/PolC"/>
</dbReference>
<evidence type="ECO:0000313" key="3">
    <source>
        <dbReference type="EMBL" id="NEE13988.1"/>
    </source>
</evidence>
<feature type="region of interest" description="Disordered" evidence="1">
    <location>
        <begin position="28"/>
        <end position="48"/>
    </location>
</feature>